<evidence type="ECO:0000259" key="1">
    <source>
        <dbReference type="PROSITE" id="PS50887"/>
    </source>
</evidence>
<dbReference type="PANTHER" id="PTHR45138">
    <property type="entry name" value="REGULATORY COMPONENTS OF SENSORY TRANSDUCTION SYSTEM"/>
    <property type="match status" value="1"/>
</dbReference>
<dbReference type="SUPFAM" id="SSF55073">
    <property type="entry name" value="Nucleotide cyclase"/>
    <property type="match status" value="1"/>
</dbReference>
<reference evidence="3" key="1">
    <citation type="journal article" date="2019" name="Int. J. Syst. Evol. Microbiol.">
        <title>The Global Catalogue of Microorganisms (GCM) 10K type strain sequencing project: providing services to taxonomists for standard genome sequencing and annotation.</title>
        <authorList>
            <consortium name="The Broad Institute Genomics Platform"/>
            <consortium name="The Broad Institute Genome Sequencing Center for Infectious Disease"/>
            <person name="Wu L."/>
            <person name="Ma J."/>
        </authorList>
    </citation>
    <scope>NUCLEOTIDE SEQUENCE [LARGE SCALE GENOMIC DNA]</scope>
    <source>
        <strain evidence="3">JCM 18126</strain>
    </source>
</reference>
<organism evidence="2 3">
    <name type="scientific">Kineococcus glutinatus</name>
    <dbReference type="NCBI Taxonomy" id="1070872"/>
    <lineage>
        <taxon>Bacteria</taxon>
        <taxon>Bacillati</taxon>
        <taxon>Actinomycetota</taxon>
        <taxon>Actinomycetes</taxon>
        <taxon>Kineosporiales</taxon>
        <taxon>Kineosporiaceae</taxon>
        <taxon>Kineococcus</taxon>
    </lineage>
</organism>
<comment type="caution">
    <text evidence="2">The sequence shown here is derived from an EMBL/GenBank/DDBJ whole genome shotgun (WGS) entry which is preliminary data.</text>
</comment>
<dbReference type="RefSeq" id="WP_345712938.1">
    <property type="nucleotide sequence ID" value="NZ_BAABIL010000393.1"/>
</dbReference>
<dbReference type="NCBIfam" id="TIGR00254">
    <property type="entry name" value="GGDEF"/>
    <property type="match status" value="1"/>
</dbReference>
<dbReference type="Pfam" id="PF00990">
    <property type="entry name" value="GGDEF"/>
    <property type="match status" value="1"/>
</dbReference>
<proteinExistence type="predicted"/>
<dbReference type="PROSITE" id="PS50887">
    <property type="entry name" value="GGDEF"/>
    <property type="match status" value="1"/>
</dbReference>
<dbReference type="CDD" id="cd01949">
    <property type="entry name" value="GGDEF"/>
    <property type="match status" value="1"/>
</dbReference>
<feature type="domain" description="GGDEF" evidence="1">
    <location>
        <begin position="399"/>
        <end position="527"/>
    </location>
</feature>
<dbReference type="SMART" id="SM00267">
    <property type="entry name" value="GGDEF"/>
    <property type="match status" value="1"/>
</dbReference>
<gene>
    <name evidence="2" type="ORF">GCM10023225_25130</name>
</gene>
<protein>
    <recommendedName>
        <fullName evidence="1">GGDEF domain-containing protein</fullName>
    </recommendedName>
</protein>
<keyword evidence="3" id="KW-1185">Reference proteome</keyword>
<dbReference type="InterPro" id="IPR029787">
    <property type="entry name" value="Nucleotide_cyclase"/>
</dbReference>
<accession>A0ABP9I2L9</accession>
<dbReference type="InterPro" id="IPR011990">
    <property type="entry name" value="TPR-like_helical_dom_sf"/>
</dbReference>
<dbReference type="InterPro" id="IPR000160">
    <property type="entry name" value="GGDEF_dom"/>
</dbReference>
<dbReference type="PANTHER" id="PTHR45138:SF9">
    <property type="entry name" value="DIGUANYLATE CYCLASE DGCM-RELATED"/>
    <property type="match status" value="1"/>
</dbReference>
<dbReference type="Gene3D" id="1.25.40.10">
    <property type="entry name" value="Tetratricopeptide repeat domain"/>
    <property type="match status" value="1"/>
</dbReference>
<name>A0ABP9I2L9_9ACTN</name>
<dbReference type="EMBL" id="BAABIL010000393">
    <property type="protein sequence ID" value="GAA4985205.1"/>
    <property type="molecule type" value="Genomic_DNA"/>
</dbReference>
<evidence type="ECO:0000313" key="3">
    <source>
        <dbReference type="Proteomes" id="UP001501195"/>
    </source>
</evidence>
<dbReference type="InterPro" id="IPR043128">
    <property type="entry name" value="Rev_trsase/Diguanyl_cyclase"/>
</dbReference>
<dbReference type="Proteomes" id="UP001501195">
    <property type="component" value="Unassembled WGS sequence"/>
</dbReference>
<sequence length="531" mass="57073">MADAPGELEPVSAFGPFDALAERAHQFYLDGFSERAVLACREGLLLCGLAGDERTARYLQFVCGIALHQLGRHSEASVEAGHLLRRLERSGDPLWRAKALALLAETRVDLGLTTLAMDHLAEGRMLVAAATTGGYNRLGATMAVALALRALVLFEPADELMGRAVAETGFGPRIQLTTVQESAVLRLSWAAMLELVGRPEEALGHYRVAHSRALHMRRLAQEVGYPEMVARAGAIEGYALQRTGDPALAEARLREAADGFRLREVLAETHITRIGLALALSERGEHAAARELLELVSRTVQQRTHVDVWASTALVATAAAAVREHGEHPVGPPLESLARAALGRLWADRESRFEALQDRVRVREMAEQNERAGRAALADPLTGLGNRRLLQQLLERPDLRFSAIFVDVDRFGAVNDDHTRQVGDAVLRRVGALLGARCGPADAAIRYGGDEFALLLAAEDADAPRVAAEVLAAVRAEPWEALATGLRVTLSVGVAGRAPAAEALTRADGACAEAKRAGRDRVLVAGERGTE</sequence>
<evidence type="ECO:0000313" key="2">
    <source>
        <dbReference type="EMBL" id="GAA4985205.1"/>
    </source>
</evidence>
<dbReference type="InterPro" id="IPR050469">
    <property type="entry name" value="Diguanylate_Cyclase"/>
</dbReference>
<dbReference type="Gene3D" id="3.30.70.270">
    <property type="match status" value="1"/>
</dbReference>